<organism evidence="3 4">
    <name type="scientific">Tritrichomonas foetus</name>
    <dbReference type="NCBI Taxonomy" id="1144522"/>
    <lineage>
        <taxon>Eukaryota</taxon>
        <taxon>Metamonada</taxon>
        <taxon>Parabasalia</taxon>
        <taxon>Tritrichomonadida</taxon>
        <taxon>Tritrichomonadidae</taxon>
        <taxon>Tritrichomonas</taxon>
    </lineage>
</organism>
<dbReference type="AlphaFoldDB" id="A0A1J4JQ86"/>
<evidence type="ECO:0000313" key="3">
    <source>
        <dbReference type="EMBL" id="OHT00576.1"/>
    </source>
</evidence>
<sequence length="181" mass="21595">MQIQLFSQISINITLLFSMMNRQDITDKAPTEEMKECLNKSIDDLVHDKEQEIHDLEDSRSSNSALDEKKENEKSDDESSPDKITNNDENFRLGGRSPVSTILPFHNWTTFITIMSIILWFNGFFLGFKINWTERNDSYEYYYCCRFYQYCICPIFQCFNECQNILFIWKKSKERMWTSCC</sequence>
<dbReference type="GeneID" id="94828684"/>
<dbReference type="Proteomes" id="UP000179807">
    <property type="component" value="Unassembled WGS sequence"/>
</dbReference>
<proteinExistence type="predicted"/>
<feature type="transmembrane region" description="Helical" evidence="2">
    <location>
        <begin position="108"/>
        <end position="128"/>
    </location>
</feature>
<evidence type="ECO:0000256" key="2">
    <source>
        <dbReference type="SAM" id="Phobius"/>
    </source>
</evidence>
<keyword evidence="2" id="KW-0472">Membrane</keyword>
<dbReference type="EMBL" id="MLAK01000949">
    <property type="protein sequence ID" value="OHT00576.1"/>
    <property type="molecule type" value="Genomic_DNA"/>
</dbReference>
<evidence type="ECO:0000256" key="1">
    <source>
        <dbReference type="SAM" id="MobiDB-lite"/>
    </source>
</evidence>
<feature type="compositionally biased region" description="Basic and acidic residues" evidence="1">
    <location>
        <begin position="53"/>
        <end position="73"/>
    </location>
</feature>
<accession>A0A1J4JQ86</accession>
<keyword evidence="2" id="KW-0812">Transmembrane</keyword>
<gene>
    <name evidence="3" type="ORF">TRFO_07915</name>
</gene>
<dbReference type="RefSeq" id="XP_068353712.1">
    <property type="nucleotide sequence ID" value="XM_068493980.1"/>
</dbReference>
<evidence type="ECO:0000313" key="4">
    <source>
        <dbReference type="Proteomes" id="UP000179807"/>
    </source>
</evidence>
<dbReference type="VEuPathDB" id="TrichDB:TRFO_07915"/>
<protein>
    <submittedName>
        <fullName evidence="3">Uncharacterized protein</fullName>
    </submittedName>
</protein>
<feature type="region of interest" description="Disordered" evidence="1">
    <location>
        <begin position="53"/>
        <end position="92"/>
    </location>
</feature>
<keyword evidence="2" id="KW-1133">Transmembrane helix</keyword>
<name>A0A1J4JQ86_9EUKA</name>
<comment type="caution">
    <text evidence="3">The sequence shown here is derived from an EMBL/GenBank/DDBJ whole genome shotgun (WGS) entry which is preliminary data.</text>
</comment>
<keyword evidence="4" id="KW-1185">Reference proteome</keyword>
<reference evidence="3" key="1">
    <citation type="submission" date="2016-10" db="EMBL/GenBank/DDBJ databases">
        <authorList>
            <person name="Benchimol M."/>
            <person name="Almeida L.G."/>
            <person name="Vasconcelos A.T."/>
            <person name="Perreira-Neves A."/>
            <person name="Rosa I.A."/>
            <person name="Tasca T."/>
            <person name="Bogo M.R."/>
            <person name="de Souza W."/>
        </authorList>
    </citation>
    <scope>NUCLEOTIDE SEQUENCE [LARGE SCALE GENOMIC DNA]</scope>
    <source>
        <strain evidence="3">K</strain>
    </source>
</reference>